<evidence type="ECO:0000313" key="3">
    <source>
        <dbReference type="Proteomes" id="UP000523955"/>
    </source>
</evidence>
<dbReference type="InterPro" id="IPR006311">
    <property type="entry name" value="TAT_signal"/>
</dbReference>
<gene>
    <name evidence="2" type="ORF">H5V45_14375</name>
</gene>
<accession>A0A7X0RHR6</accession>
<sequence length="199" mass="20976">MDNNLDAVDANEQTVGGLSRRSVVRTAAHAAWVAPAIAVATAAPALAVSGKKAKVKVKQTDAEYDTTTTGKGKKKKKFVTGFSLTTVVANNGNGDTDGPATLTVSFSKEKSGPFSKPPTLEKYNEGKWTLSGKPTAYTFTFVSNGPIDAHDDKAFRSEYSFNKPKYDQGPATSVSVAASATKGGADSDTVKLPKFDYDK</sequence>
<protein>
    <submittedName>
        <fullName evidence="2">Uncharacterized protein</fullName>
    </submittedName>
</protein>
<keyword evidence="1" id="KW-0812">Transmembrane</keyword>
<name>A0A7X0RHR6_9ACTN</name>
<evidence type="ECO:0000313" key="2">
    <source>
        <dbReference type="EMBL" id="MBB6628507.1"/>
    </source>
</evidence>
<organism evidence="2 3">
    <name type="scientific">Nocardioides luti</name>
    <dbReference type="NCBI Taxonomy" id="2761101"/>
    <lineage>
        <taxon>Bacteria</taxon>
        <taxon>Bacillati</taxon>
        <taxon>Actinomycetota</taxon>
        <taxon>Actinomycetes</taxon>
        <taxon>Propionibacteriales</taxon>
        <taxon>Nocardioidaceae</taxon>
        <taxon>Nocardioides</taxon>
    </lineage>
</organism>
<dbReference type="AlphaFoldDB" id="A0A7X0RHR6"/>
<keyword evidence="1" id="KW-0472">Membrane</keyword>
<dbReference type="RefSeq" id="WP_185253559.1">
    <property type="nucleotide sequence ID" value="NZ_JACKXE010000001.1"/>
</dbReference>
<comment type="caution">
    <text evidence="2">The sequence shown here is derived from an EMBL/GenBank/DDBJ whole genome shotgun (WGS) entry which is preliminary data.</text>
</comment>
<dbReference type="Proteomes" id="UP000523955">
    <property type="component" value="Unassembled WGS sequence"/>
</dbReference>
<proteinExistence type="predicted"/>
<evidence type="ECO:0000256" key="1">
    <source>
        <dbReference type="SAM" id="Phobius"/>
    </source>
</evidence>
<feature type="transmembrane region" description="Helical" evidence="1">
    <location>
        <begin position="27"/>
        <end position="48"/>
    </location>
</feature>
<keyword evidence="3" id="KW-1185">Reference proteome</keyword>
<dbReference type="PROSITE" id="PS51318">
    <property type="entry name" value="TAT"/>
    <property type="match status" value="1"/>
</dbReference>
<reference evidence="2 3" key="1">
    <citation type="submission" date="2020-08" db="EMBL/GenBank/DDBJ databases">
        <authorList>
            <person name="Seo M.-J."/>
        </authorList>
    </citation>
    <scope>NUCLEOTIDE SEQUENCE [LARGE SCALE GENOMIC DNA]</scope>
    <source>
        <strain evidence="2 3">KIGAM211</strain>
    </source>
</reference>
<dbReference type="EMBL" id="JACKXE010000001">
    <property type="protein sequence ID" value="MBB6628507.1"/>
    <property type="molecule type" value="Genomic_DNA"/>
</dbReference>
<keyword evidence="1" id="KW-1133">Transmembrane helix</keyword>